<accession>A0A848KER5</accession>
<sequence>MPVSPPARSSVPLAQRSVVPTVPGISAGLAVLVAVGATFLGFLLDSARGDDLTGAFSTFYVLGCVVAVLAVRHRGLFTAVVQPPLILFVAVPLAYQYFTEGGGSSLKDILLNVAIPLVNRFPLMLGTTVVVLVIGIVRWFIAQSGTHAPARSRSRRSPDSGPAARRPRSTRTPRRTTRTAPASPPQSARKAPPEDKPRREPRSHAADTARPVPAQRTAAHARVARDYPARDYPARDYTLPPTRRAASEGRRRAETPAHPSPQVRYRYRDDPPYSR</sequence>
<protein>
    <recommendedName>
        <fullName evidence="3">DUF6542 domain-containing protein</fullName>
    </recommendedName>
</protein>
<keyword evidence="2" id="KW-0472">Membrane</keyword>
<dbReference type="InterPro" id="IPR046672">
    <property type="entry name" value="DUF6542"/>
</dbReference>
<comment type="caution">
    <text evidence="4">The sequence shown here is derived from an EMBL/GenBank/DDBJ whole genome shotgun (WGS) entry which is preliminary data.</text>
</comment>
<organism evidence="4 5">
    <name type="scientific">Antrihabitans stalactiti</name>
    <dbReference type="NCBI Taxonomy" id="2584121"/>
    <lineage>
        <taxon>Bacteria</taxon>
        <taxon>Bacillati</taxon>
        <taxon>Actinomycetota</taxon>
        <taxon>Actinomycetes</taxon>
        <taxon>Mycobacteriales</taxon>
        <taxon>Nocardiaceae</taxon>
        <taxon>Antrihabitans</taxon>
    </lineage>
</organism>
<evidence type="ECO:0000256" key="2">
    <source>
        <dbReference type="SAM" id="Phobius"/>
    </source>
</evidence>
<evidence type="ECO:0000259" key="3">
    <source>
        <dbReference type="Pfam" id="PF20177"/>
    </source>
</evidence>
<dbReference type="RefSeq" id="WP_169589051.1">
    <property type="nucleotide sequence ID" value="NZ_VCQU01000005.1"/>
</dbReference>
<dbReference type="Pfam" id="PF20177">
    <property type="entry name" value="DUF6542"/>
    <property type="match status" value="1"/>
</dbReference>
<keyword evidence="2" id="KW-0812">Transmembrane</keyword>
<feature type="compositionally biased region" description="Basic and acidic residues" evidence="1">
    <location>
        <begin position="223"/>
        <end position="234"/>
    </location>
</feature>
<dbReference type="AlphaFoldDB" id="A0A848KER5"/>
<feature type="transmembrane region" description="Helical" evidence="2">
    <location>
        <begin position="121"/>
        <end position="141"/>
    </location>
</feature>
<feature type="compositionally biased region" description="Basic and acidic residues" evidence="1">
    <location>
        <begin position="191"/>
        <end position="207"/>
    </location>
</feature>
<reference evidence="4 5" key="1">
    <citation type="submission" date="2019-05" db="EMBL/GenBank/DDBJ databases">
        <authorList>
            <person name="Lee S.D."/>
        </authorList>
    </citation>
    <scope>NUCLEOTIDE SEQUENCE [LARGE SCALE GENOMIC DNA]</scope>
    <source>
        <strain evidence="4 5">YC2-7</strain>
    </source>
</reference>
<feature type="compositionally biased region" description="Basic and acidic residues" evidence="1">
    <location>
        <begin position="245"/>
        <end position="255"/>
    </location>
</feature>
<feature type="transmembrane region" description="Helical" evidence="2">
    <location>
        <begin position="76"/>
        <end position="98"/>
    </location>
</feature>
<evidence type="ECO:0000313" key="4">
    <source>
        <dbReference type="EMBL" id="NMN96799.1"/>
    </source>
</evidence>
<keyword evidence="5" id="KW-1185">Reference proteome</keyword>
<feature type="region of interest" description="Disordered" evidence="1">
    <location>
        <begin position="148"/>
        <end position="275"/>
    </location>
</feature>
<keyword evidence="2" id="KW-1133">Transmembrane helix</keyword>
<feature type="compositionally biased region" description="Basic and acidic residues" evidence="1">
    <location>
        <begin position="266"/>
        <end position="275"/>
    </location>
</feature>
<name>A0A848KER5_9NOCA</name>
<feature type="compositionally biased region" description="Basic residues" evidence="1">
    <location>
        <begin position="165"/>
        <end position="177"/>
    </location>
</feature>
<evidence type="ECO:0000313" key="5">
    <source>
        <dbReference type="Proteomes" id="UP000535543"/>
    </source>
</evidence>
<evidence type="ECO:0000256" key="1">
    <source>
        <dbReference type="SAM" id="MobiDB-lite"/>
    </source>
</evidence>
<feature type="compositionally biased region" description="Low complexity" evidence="1">
    <location>
        <begin position="178"/>
        <end position="189"/>
    </location>
</feature>
<reference evidence="4 5" key="2">
    <citation type="submission" date="2020-06" db="EMBL/GenBank/DDBJ databases">
        <title>Antribacter stalactiti gen. nov., sp. nov., a new member of the family Nacardiaceae isolated from a cave.</title>
        <authorList>
            <person name="Kim I.S."/>
        </authorList>
    </citation>
    <scope>NUCLEOTIDE SEQUENCE [LARGE SCALE GENOMIC DNA]</scope>
    <source>
        <strain evidence="4 5">YC2-7</strain>
    </source>
</reference>
<feature type="domain" description="DUF6542" evidence="3">
    <location>
        <begin position="24"/>
        <end position="142"/>
    </location>
</feature>
<dbReference type="Proteomes" id="UP000535543">
    <property type="component" value="Unassembled WGS sequence"/>
</dbReference>
<feature type="transmembrane region" description="Helical" evidence="2">
    <location>
        <begin position="54"/>
        <end position="71"/>
    </location>
</feature>
<feature type="transmembrane region" description="Helical" evidence="2">
    <location>
        <begin position="21"/>
        <end position="42"/>
    </location>
</feature>
<dbReference type="EMBL" id="VCQU01000005">
    <property type="protein sequence ID" value="NMN96799.1"/>
    <property type="molecule type" value="Genomic_DNA"/>
</dbReference>
<proteinExistence type="predicted"/>
<gene>
    <name evidence="4" type="ORF">FGL95_17310</name>
</gene>